<gene>
    <name evidence="1" type="ORF">LZ24_03488</name>
</gene>
<protein>
    <submittedName>
        <fullName evidence="1">Uncharacterized protein</fullName>
    </submittedName>
</protein>
<sequence>MEGVYPKVVWKEKFSEYAEGKAFFKALKKYFIFMRLPAPPFLMTAVCALDEKLSAISAAATPHGMQGFHL</sequence>
<dbReference type="AlphaFoldDB" id="A0A562QV28"/>
<comment type="caution">
    <text evidence="1">The sequence shown here is derived from an EMBL/GenBank/DDBJ whole genome shotgun (WGS) entry which is preliminary data.</text>
</comment>
<accession>A0A562QV28</accession>
<dbReference type="RefSeq" id="WP_144686903.1">
    <property type="nucleotide sequence ID" value="NZ_VLLC01000094.1"/>
</dbReference>
<name>A0A562QV28_9BACT</name>
<reference evidence="1 2" key="1">
    <citation type="submission" date="2019-07" db="EMBL/GenBank/DDBJ databases">
        <title>Genome sequencing of 100 strains of the haloalkaliphilic chemolithoautotrophic sulfur-oxidizing bacterium Thioalkalivibrio.</title>
        <authorList>
            <person name="Muyzer G."/>
        </authorList>
    </citation>
    <scope>NUCLEOTIDE SEQUENCE [LARGE SCALE GENOMIC DNA]</scope>
    <source>
        <strain evidence="1 2">ASO4-4</strain>
    </source>
</reference>
<evidence type="ECO:0000313" key="1">
    <source>
        <dbReference type="EMBL" id="TWI60493.1"/>
    </source>
</evidence>
<dbReference type="EMBL" id="VLLC01000094">
    <property type="protein sequence ID" value="TWI60493.1"/>
    <property type="molecule type" value="Genomic_DNA"/>
</dbReference>
<organism evidence="1 2">
    <name type="scientific">Desulfobotulus alkaliphilus</name>
    <dbReference type="NCBI Taxonomy" id="622671"/>
    <lineage>
        <taxon>Bacteria</taxon>
        <taxon>Pseudomonadati</taxon>
        <taxon>Thermodesulfobacteriota</taxon>
        <taxon>Desulfobacteria</taxon>
        <taxon>Desulfobacterales</taxon>
        <taxon>Desulfobacteraceae</taxon>
        <taxon>Desulfobotulus</taxon>
    </lineage>
</organism>
<evidence type="ECO:0000313" key="2">
    <source>
        <dbReference type="Proteomes" id="UP000318307"/>
    </source>
</evidence>
<keyword evidence="2" id="KW-1185">Reference proteome</keyword>
<feature type="non-terminal residue" evidence="1">
    <location>
        <position position="70"/>
    </location>
</feature>
<proteinExistence type="predicted"/>
<dbReference type="Proteomes" id="UP000318307">
    <property type="component" value="Unassembled WGS sequence"/>
</dbReference>